<organism evidence="2 3">
    <name type="scientific">Staphylococcus gallinarum</name>
    <dbReference type="NCBI Taxonomy" id="1293"/>
    <lineage>
        <taxon>Bacteria</taxon>
        <taxon>Bacillati</taxon>
        <taxon>Bacillota</taxon>
        <taxon>Bacilli</taxon>
        <taxon>Bacillales</taxon>
        <taxon>Staphylococcaceae</taxon>
        <taxon>Staphylococcus</taxon>
    </lineage>
</organism>
<comment type="caution">
    <text evidence="2">The sequence shown here is derived from an EMBL/GenBank/DDBJ whole genome shotgun (WGS) entry which is preliminary data.</text>
</comment>
<dbReference type="Proteomes" id="UP000283576">
    <property type="component" value="Unassembled WGS sequence"/>
</dbReference>
<name>A0A2T4STN7_STAGA</name>
<dbReference type="EMBL" id="QXRZ01000017">
    <property type="protein sequence ID" value="RIL41065.1"/>
    <property type="molecule type" value="Genomic_DNA"/>
</dbReference>
<proteinExistence type="predicted"/>
<evidence type="ECO:0000256" key="1">
    <source>
        <dbReference type="SAM" id="Coils"/>
    </source>
</evidence>
<reference evidence="2 3" key="1">
    <citation type="journal article" date="2016" name="Front. Microbiol.">
        <title>Comprehensive Phylogenetic Analysis of Bovine Non-aureus Staphylococci Species Based on Whole-Genome Sequencing.</title>
        <authorList>
            <person name="Naushad S."/>
            <person name="Barkema H.W."/>
            <person name="Luby C."/>
            <person name="Condas L.A."/>
            <person name="Nobrega D.B."/>
            <person name="Carson D.A."/>
            <person name="De Buck J."/>
        </authorList>
    </citation>
    <scope>NUCLEOTIDE SEQUENCE [LARGE SCALE GENOMIC DNA]</scope>
    <source>
        <strain evidence="2 3">SNUC 1388</strain>
    </source>
</reference>
<dbReference type="RefSeq" id="WP_107590342.1">
    <property type="nucleotide sequence ID" value="NZ_PZIZ01000020.1"/>
</dbReference>
<keyword evidence="1" id="KW-0175">Coiled coil</keyword>
<accession>A0A2T4STN7</accession>
<evidence type="ECO:0000313" key="2">
    <source>
        <dbReference type="EMBL" id="RIL41065.1"/>
    </source>
</evidence>
<dbReference type="AlphaFoldDB" id="A0A2T4STN7"/>
<sequence>MSYEEGTTIHRSTIKLLDKLDEYIKQRDQYKAERDTLINDLKVLREKNEELKEDLIYSGAMEDYWKIHADEIKEDLKEYYQDEITQYKQENERLVEEKDDILLEREYYNNGYKDMTRRGRELESKYTTLTNHIRQKAEANPNVDRYIALVNYIDRLDREEDER</sequence>
<gene>
    <name evidence="2" type="ORF">BUZ01_13715</name>
</gene>
<evidence type="ECO:0000313" key="3">
    <source>
        <dbReference type="Proteomes" id="UP000283576"/>
    </source>
</evidence>
<protein>
    <submittedName>
        <fullName evidence="2">Uncharacterized protein</fullName>
    </submittedName>
</protein>
<feature type="coiled-coil region" evidence="1">
    <location>
        <begin position="20"/>
        <end position="104"/>
    </location>
</feature>